<gene>
    <name evidence="1" type="ORF">PsorP6_008617</name>
</gene>
<evidence type="ECO:0000313" key="1">
    <source>
        <dbReference type="EMBL" id="KAI9915867.1"/>
    </source>
</evidence>
<dbReference type="Proteomes" id="UP001163321">
    <property type="component" value="Chromosome 3"/>
</dbReference>
<dbReference type="EMBL" id="CM047582">
    <property type="protein sequence ID" value="KAI9915867.1"/>
    <property type="molecule type" value="Genomic_DNA"/>
</dbReference>
<reference evidence="1 2" key="1">
    <citation type="journal article" date="2022" name="bioRxiv">
        <title>The genome of the oomycete Peronosclerospora sorghi, a cosmopolitan pathogen of maize and sorghum, is inflated with dispersed pseudogenes.</title>
        <authorList>
            <person name="Fletcher K."/>
            <person name="Martin F."/>
            <person name="Isakeit T."/>
            <person name="Cavanaugh K."/>
            <person name="Magill C."/>
            <person name="Michelmore R."/>
        </authorList>
    </citation>
    <scope>NUCLEOTIDE SEQUENCE [LARGE SCALE GENOMIC DNA]</scope>
    <source>
        <strain evidence="1">P6</strain>
    </source>
</reference>
<comment type="caution">
    <text evidence="1">The sequence shown here is derived from an EMBL/GenBank/DDBJ whole genome shotgun (WGS) entry which is preliminary data.</text>
</comment>
<protein>
    <submittedName>
        <fullName evidence="1">Uncharacterized protein</fullName>
    </submittedName>
</protein>
<evidence type="ECO:0000313" key="2">
    <source>
        <dbReference type="Proteomes" id="UP001163321"/>
    </source>
</evidence>
<sequence length="118" mass="12829">MHPSTDLEARAQSYCIVQDERGHEEYPLFERENLLKFEHRVTFFMGVSAISSLCSSYLKLDVLLILIASFRTDVAPYGSNIALHVSVSPLGATILCTVVSSPLGTVSTVVSQGTGHIS</sequence>
<keyword evidence="2" id="KW-1185">Reference proteome</keyword>
<organism evidence="1 2">
    <name type="scientific">Peronosclerospora sorghi</name>
    <dbReference type="NCBI Taxonomy" id="230839"/>
    <lineage>
        <taxon>Eukaryota</taxon>
        <taxon>Sar</taxon>
        <taxon>Stramenopiles</taxon>
        <taxon>Oomycota</taxon>
        <taxon>Peronosporomycetes</taxon>
        <taxon>Peronosporales</taxon>
        <taxon>Peronosporaceae</taxon>
        <taxon>Peronosclerospora</taxon>
    </lineage>
</organism>
<proteinExistence type="predicted"/>
<accession>A0ACC0WBS3</accession>
<name>A0ACC0WBS3_9STRA</name>